<keyword evidence="11" id="KW-1185">Reference proteome</keyword>
<dbReference type="PRINTS" id="PR00655">
    <property type="entry name" value="AUXINBINDNGP"/>
</dbReference>
<keyword evidence="4" id="KW-0256">Endoplasmic reticulum</keyword>
<evidence type="ECO:0000256" key="2">
    <source>
        <dbReference type="ARBA" id="ARBA00022723"/>
    </source>
</evidence>
<evidence type="ECO:0000256" key="5">
    <source>
        <dbReference type="ARBA" id="ARBA00022833"/>
    </source>
</evidence>
<comment type="subcellular location">
    <subcellularLocation>
        <location evidence="1">Endoplasmic reticulum lumen</location>
    </subcellularLocation>
</comment>
<dbReference type="Gene3D" id="2.60.120.10">
    <property type="entry name" value="Jelly Rolls"/>
    <property type="match status" value="1"/>
</dbReference>
<protein>
    <recommendedName>
        <fullName evidence="12">Auxin-binding protein 1</fullName>
    </recommendedName>
</protein>
<evidence type="ECO:0000256" key="3">
    <source>
        <dbReference type="ARBA" id="ARBA00022729"/>
    </source>
</evidence>
<dbReference type="CDD" id="cd02220">
    <property type="entry name" value="cupin_ABP1"/>
    <property type="match status" value="1"/>
</dbReference>
<feature type="chain" id="PRO_5045515264" description="Auxin-binding protein 1" evidence="9">
    <location>
        <begin position="27"/>
        <end position="226"/>
    </location>
</feature>
<dbReference type="EMBL" id="OZ019911">
    <property type="protein sequence ID" value="CAK9213139.1"/>
    <property type="molecule type" value="Genomic_DNA"/>
</dbReference>
<keyword evidence="3 9" id="KW-0732">Signal</keyword>
<evidence type="ECO:0000313" key="11">
    <source>
        <dbReference type="Proteomes" id="UP001497512"/>
    </source>
</evidence>
<evidence type="ECO:0000256" key="6">
    <source>
        <dbReference type="ARBA" id="ARBA00023170"/>
    </source>
</evidence>
<evidence type="ECO:0008006" key="12">
    <source>
        <dbReference type="Google" id="ProtNLM"/>
    </source>
</evidence>
<name>A0ABP0U596_9BRYO</name>
<evidence type="ECO:0000256" key="4">
    <source>
        <dbReference type="ARBA" id="ARBA00022824"/>
    </source>
</evidence>
<evidence type="ECO:0000313" key="10">
    <source>
        <dbReference type="EMBL" id="CAK9213139.1"/>
    </source>
</evidence>
<keyword evidence="8" id="KW-0927">Auxin signaling pathway</keyword>
<dbReference type="Proteomes" id="UP001497512">
    <property type="component" value="Chromosome 19"/>
</dbReference>
<gene>
    <name evidence="10" type="ORF">CSSPTR1EN2_LOCUS11587</name>
</gene>
<dbReference type="InterPro" id="IPR011051">
    <property type="entry name" value="RmlC_Cupin_sf"/>
</dbReference>
<keyword evidence="2" id="KW-0479">Metal-binding</keyword>
<reference evidence="10" key="1">
    <citation type="submission" date="2024-02" db="EMBL/GenBank/DDBJ databases">
        <authorList>
            <consortium name="ELIXIR-Norway"/>
            <consortium name="Elixir Norway"/>
        </authorList>
    </citation>
    <scope>NUCLEOTIDE SEQUENCE</scope>
</reference>
<dbReference type="InterPro" id="IPR000526">
    <property type="entry name" value="Auxin-bd"/>
</dbReference>
<sequence>MVVLTSGLLWKISIFVLFCVLSRSQADESSKCHSNKSPCVVRHLGELVQENYGRPGLSHIFVAGANDDGMKEIEVWMATYAPGSGTPNHRHNCEEVFIVLMGGGTLFLAPASNASFPGRPQMFSIYPNSTFIVPVNSVHQVRNTMGLEDLQVVIVISRPPMKAYVYKDWTTTHDEAVYHFPYFEKKLPATSYPISETDSAIPITSRMDDLQELVIDVDQTYSDELR</sequence>
<feature type="signal peptide" evidence="9">
    <location>
        <begin position="1"/>
        <end position="26"/>
    </location>
</feature>
<keyword evidence="5" id="KW-0862">Zinc</keyword>
<keyword evidence="6" id="KW-0675">Receptor</keyword>
<dbReference type="InterPro" id="IPR014710">
    <property type="entry name" value="RmlC-like_jellyroll"/>
</dbReference>
<dbReference type="Pfam" id="PF02041">
    <property type="entry name" value="Auxin_BP"/>
    <property type="match status" value="1"/>
</dbReference>
<dbReference type="PANTHER" id="PTHR37236">
    <property type="entry name" value="AUXIN-BINDING PROTEIN 1"/>
    <property type="match status" value="1"/>
</dbReference>
<accession>A0ABP0U596</accession>
<keyword evidence="7" id="KW-0325">Glycoprotein</keyword>
<evidence type="ECO:0000256" key="7">
    <source>
        <dbReference type="ARBA" id="ARBA00023180"/>
    </source>
</evidence>
<proteinExistence type="predicted"/>
<dbReference type="SUPFAM" id="SSF51182">
    <property type="entry name" value="RmlC-like cupins"/>
    <property type="match status" value="1"/>
</dbReference>
<dbReference type="PANTHER" id="PTHR37236:SF1">
    <property type="entry name" value="AUXIN-BINDING PROTEIN 1"/>
    <property type="match status" value="1"/>
</dbReference>
<evidence type="ECO:0000256" key="8">
    <source>
        <dbReference type="ARBA" id="ARBA00023294"/>
    </source>
</evidence>
<evidence type="ECO:0000256" key="9">
    <source>
        <dbReference type="SAM" id="SignalP"/>
    </source>
</evidence>
<organism evidence="10 11">
    <name type="scientific">Sphagnum troendelagicum</name>
    <dbReference type="NCBI Taxonomy" id="128251"/>
    <lineage>
        <taxon>Eukaryota</taxon>
        <taxon>Viridiplantae</taxon>
        <taxon>Streptophyta</taxon>
        <taxon>Embryophyta</taxon>
        <taxon>Bryophyta</taxon>
        <taxon>Sphagnophytina</taxon>
        <taxon>Sphagnopsida</taxon>
        <taxon>Sphagnales</taxon>
        <taxon>Sphagnaceae</taxon>
        <taxon>Sphagnum</taxon>
    </lineage>
</organism>
<evidence type="ECO:0000256" key="1">
    <source>
        <dbReference type="ARBA" id="ARBA00004319"/>
    </source>
</evidence>